<name>A0A0J1FM55_9FIRM</name>
<dbReference type="PATRIC" id="fig|476652.3.peg.4256"/>
<evidence type="ECO:0000313" key="1">
    <source>
        <dbReference type="EMBL" id="KLU64023.1"/>
    </source>
</evidence>
<organism evidence="1 2">
    <name type="scientific">Desulfosporosinus acididurans</name>
    <dbReference type="NCBI Taxonomy" id="476652"/>
    <lineage>
        <taxon>Bacteria</taxon>
        <taxon>Bacillati</taxon>
        <taxon>Bacillota</taxon>
        <taxon>Clostridia</taxon>
        <taxon>Eubacteriales</taxon>
        <taxon>Desulfitobacteriaceae</taxon>
        <taxon>Desulfosporosinus</taxon>
    </lineage>
</organism>
<dbReference type="EMBL" id="LDZY01000018">
    <property type="protein sequence ID" value="KLU64023.1"/>
    <property type="molecule type" value="Genomic_DNA"/>
</dbReference>
<reference evidence="1 2" key="1">
    <citation type="submission" date="2015-06" db="EMBL/GenBank/DDBJ databases">
        <title>Draft genome of the moderately acidophilic sulfate reducer Candidatus Desulfosporosinus acididurans strain M1.</title>
        <authorList>
            <person name="Poehlein A."/>
            <person name="Petzsch P."/>
            <person name="Johnson B.D."/>
            <person name="Schloemann M."/>
            <person name="Daniel R."/>
            <person name="Muehling M."/>
        </authorList>
    </citation>
    <scope>NUCLEOTIDE SEQUENCE [LARGE SCALE GENOMIC DNA]</scope>
    <source>
        <strain evidence="1 2">M1</strain>
    </source>
</reference>
<keyword evidence="2" id="KW-1185">Reference proteome</keyword>
<dbReference type="STRING" id="476652.DEAC_c40170"/>
<evidence type="ECO:0008006" key="3">
    <source>
        <dbReference type="Google" id="ProtNLM"/>
    </source>
</evidence>
<evidence type="ECO:0000313" key="2">
    <source>
        <dbReference type="Proteomes" id="UP000036356"/>
    </source>
</evidence>
<gene>
    <name evidence="1" type="ORF">DEAC_c40170</name>
</gene>
<sequence>MPDQTYNCKNYETDGGDTLVIGGKLDIQGGGITSNGAQAGAITKPTGGTTIDAEGRAAIDSIIDALKAVGITL</sequence>
<proteinExistence type="predicted"/>
<protein>
    <recommendedName>
        <fullName evidence="3">Head fiber protein</fullName>
    </recommendedName>
</protein>
<dbReference type="AlphaFoldDB" id="A0A0J1FM55"/>
<comment type="caution">
    <text evidence="1">The sequence shown here is derived from an EMBL/GenBank/DDBJ whole genome shotgun (WGS) entry which is preliminary data.</text>
</comment>
<dbReference type="RefSeq" id="WP_047811790.1">
    <property type="nucleotide sequence ID" value="NZ_LDZY01000018.1"/>
</dbReference>
<accession>A0A0J1FM55</accession>
<dbReference type="Proteomes" id="UP000036356">
    <property type="component" value="Unassembled WGS sequence"/>
</dbReference>